<name>A0ABP8EHG9_9MICO</name>
<comment type="caution">
    <text evidence="1">The sequence shown here is derived from an EMBL/GenBank/DDBJ whole genome shotgun (WGS) entry which is preliminary data.</text>
</comment>
<organism evidence="1 2">
    <name type="scientific">Brevibacterium daeguense</name>
    <dbReference type="NCBI Taxonomy" id="909936"/>
    <lineage>
        <taxon>Bacteria</taxon>
        <taxon>Bacillati</taxon>
        <taxon>Actinomycetota</taxon>
        <taxon>Actinomycetes</taxon>
        <taxon>Micrococcales</taxon>
        <taxon>Brevibacteriaceae</taxon>
        <taxon>Brevibacterium</taxon>
    </lineage>
</organism>
<dbReference type="EMBL" id="BAABAZ010000004">
    <property type="protein sequence ID" value="GAA4283321.1"/>
    <property type="molecule type" value="Genomic_DNA"/>
</dbReference>
<sequence>MKGKDGRDEVGRYWRKHPNKELEALLEEFHEAGWQIINPKKKYYKVRCPCGSHYRSIHISPSNPRYSQDALSWLYRQPCYSERGHGQ</sequence>
<evidence type="ECO:0000313" key="1">
    <source>
        <dbReference type="EMBL" id="GAA4283321.1"/>
    </source>
</evidence>
<protein>
    <submittedName>
        <fullName evidence="1">Uncharacterized protein</fullName>
    </submittedName>
</protein>
<evidence type="ECO:0000313" key="2">
    <source>
        <dbReference type="Proteomes" id="UP001501586"/>
    </source>
</evidence>
<reference evidence="2" key="1">
    <citation type="journal article" date="2019" name="Int. J. Syst. Evol. Microbiol.">
        <title>The Global Catalogue of Microorganisms (GCM) 10K type strain sequencing project: providing services to taxonomists for standard genome sequencing and annotation.</title>
        <authorList>
            <consortium name="The Broad Institute Genomics Platform"/>
            <consortium name="The Broad Institute Genome Sequencing Center for Infectious Disease"/>
            <person name="Wu L."/>
            <person name="Ma J."/>
        </authorList>
    </citation>
    <scope>NUCLEOTIDE SEQUENCE [LARGE SCALE GENOMIC DNA]</scope>
    <source>
        <strain evidence="2">JCM 17458</strain>
    </source>
</reference>
<gene>
    <name evidence="1" type="ORF">GCM10022261_08520</name>
</gene>
<accession>A0ABP8EHG9</accession>
<dbReference type="Proteomes" id="UP001501586">
    <property type="component" value="Unassembled WGS sequence"/>
</dbReference>
<keyword evidence="2" id="KW-1185">Reference proteome</keyword>
<proteinExistence type="predicted"/>